<dbReference type="Proteomes" id="UP000217141">
    <property type="component" value="Chromosome I"/>
</dbReference>
<reference evidence="1 2" key="1">
    <citation type="submission" date="2017-08" db="EMBL/GenBank/DDBJ databases">
        <title>Whole Genome Sequence of Sphingobium hydrophobicum C1: Insights into Adaption to the Electronic-waste Contaminated Sediment.</title>
        <authorList>
            <person name="Song D."/>
            <person name="Chen X."/>
            <person name="Xu M."/>
        </authorList>
    </citation>
    <scope>NUCLEOTIDE SEQUENCE [LARGE SCALE GENOMIC DNA]</scope>
    <source>
        <strain evidence="1 2">C1</strain>
    </source>
</reference>
<dbReference type="KEGG" id="shyd:CJD35_13675"/>
<proteinExistence type="predicted"/>
<dbReference type="SMART" id="SM00710">
    <property type="entry name" value="PbH1"/>
    <property type="match status" value="5"/>
</dbReference>
<dbReference type="SUPFAM" id="SSF51126">
    <property type="entry name" value="Pectin lyase-like"/>
    <property type="match status" value="1"/>
</dbReference>
<evidence type="ECO:0000313" key="2">
    <source>
        <dbReference type="Proteomes" id="UP000217141"/>
    </source>
</evidence>
<dbReference type="EMBL" id="CP022745">
    <property type="protein sequence ID" value="ASY45365.1"/>
    <property type="molecule type" value="Genomic_DNA"/>
</dbReference>
<protein>
    <recommendedName>
        <fullName evidence="3">Right handed beta helix domain-containing protein</fullName>
    </recommendedName>
</protein>
<sequence>MALAPKIDTILYNAVQSGGRIAYAGVRVQAYVGDTEQQLYDANGDTVSVVTTDVNGRYEFWIEEGRYTLKFSFEGTELSAQTEDIYNSATWSFGYPTRAAFVAALSLMSSVNANGQTVKAAGLNYIRQSGATAIPDLPGWVPAFPIYAGHFGFVGNGTLADTALINTAIAYVGGAGGGTVHLPGGTLDITNTNPAAASWDNYRAIYFGVDDVMLKGAGKTATKLRLVDGADCHVIQFGQRVTSVVTVSDCGVSDLEIDGNRANQTLPSDPDDHWAALAVSSNCERITGRDLYIHDIQYYGIGGQRTGIKNCHFERILIENTGADGIDWKNDDSDGYGNVFSGITARNPGLATVLSLAETAFDFRSGVFFENLTADSFAAEGDLVGLRIQVDGNSTDAIAPPYPTSGRGVKLVGSNGASGYGLRISARNTIVTEVNARGFSQMCRVSAPDCKVSNFNFISDKDGIVLTNGTAAGASTCCFTTGTIRSGTGDGIRIEGVNTNENEFIAVDVRSNTTGYDIMAGAADTRFIGGSNTGNTTALSDAGTGTLITDVSGLRTSGEFEQTVAIDSTGVKNIIFPHGMVFTPNVKSVALTLSRDTNVGDWSSGFLWVSGTDATNVYAQLRVLTASAAVGATVKVIAKIKAKAAQ</sequence>
<name>A0A249MVZ9_SPHXE</name>
<evidence type="ECO:0000313" key="1">
    <source>
        <dbReference type="EMBL" id="ASY45365.1"/>
    </source>
</evidence>
<dbReference type="InterPro" id="IPR011050">
    <property type="entry name" value="Pectin_lyase_fold/virulence"/>
</dbReference>
<evidence type="ECO:0008006" key="3">
    <source>
        <dbReference type="Google" id="ProtNLM"/>
    </source>
</evidence>
<dbReference type="SUPFAM" id="SSF117074">
    <property type="entry name" value="Hypothetical protein PA1324"/>
    <property type="match status" value="1"/>
</dbReference>
<accession>A0A249MVZ9</accession>
<organism evidence="1 2">
    <name type="scientific">Sphingobium xenophagum</name>
    <dbReference type="NCBI Taxonomy" id="121428"/>
    <lineage>
        <taxon>Bacteria</taxon>
        <taxon>Pseudomonadati</taxon>
        <taxon>Pseudomonadota</taxon>
        <taxon>Alphaproteobacteria</taxon>
        <taxon>Sphingomonadales</taxon>
        <taxon>Sphingomonadaceae</taxon>
        <taxon>Sphingobium</taxon>
    </lineage>
</organism>
<dbReference type="Gene3D" id="2.60.40.10">
    <property type="entry name" value="Immunoglobulins"/>
    <property type="match status" value="1"/>
</dbReference>
<dbReference type="InterPro" id="IPR013783">
    <property type="entry name" value="Ig-like_fold"/>
</dbReference>
<dbReference type="Gene3D" id="2.160.20.10">
    <property type="entry name" value="Single-stranded right-handed beta-helix, Pectin lyase-like"/>
    <property type="match status" value="1"/>
</dbReference>
<dbReference type="InterPro" id="IPR006626">
    <property type="entry name" value="PbH1"/>
</dbReference>
<gene>
    <name evidence="1" type="ORF">CJD35_13675</name>
</gene>
<dbReference type="InterPro" id="IPR012334">
    <property type="entry name" value="Pectin_lyas_fold"/>
</dbReference>
<dbReference type="AlphaFoldDB" id="A0A249MVZ9"/>
<dbReference type="RefSeq" id="WP_095687147.1">
    <property type="nucleotide sequence ID" value="NZ_CP022745.1"/>
</dbReference>